<evidence type="ECO:0000313" key="2">
    <source>
        <dbReference type="Proteomes" id="UP000824265"/>
    </source>
</evidence>
<dbReference type="Proteomes" id="UP000824265">
    <property type="component" value="Unassembled WGS sequence"/>
</dbReference>
<proteinExistence type="predicted"/>
<protein>
    <submittedName>
        <fullName evidence="1">Uncharacterized protein</fullName>
    </submittedName>
</protein>
<sequence>MYEIMDMHCSFNIVAIGIADKFGIMSSLFITREQYMQTWILPRQRFDNHDMALMLIEILYEQNLLNEATYKKILLRYGGSIDGYGHKRETA</sequence>
<name>A0A9D1R5X1_9FIRM</name>
<comment type="caution">
    <text evidence="1">The sequence shown here is derived from an EMBL/GenBank/DDBJ whole genome shotgun (WGS) entry which is preliminary data.</text>
</comment>
<reference evidence="1" key="1">
    <citation type="journal article" date="2021" name="PeerJ">
        <title>Extensive microbial diversity within the chicken gut microbiome revealed by metagenomics and culture.</title>
        <authorList>
            <person name="Gilroy R."/>
            <person name="Ravi A."/>
            <person name="Getino M."/>
            <person name="Pursley I."/>
            <person name="Horton D.L."/>
            <person name="Alikhan N.F."/>
            <person name="Baker D."/>
            <person name="Gharbi K."/>
            <person name="Hall N."/>
            <person name="Watson M."/>
            <person name="Adriaenssens E.M."/>
            <person name="Foster-Nyarko E."/>
            <person name="Jarju S."/>
            <person name="Secka A."/>
            <person name="Antonio M."/>
            <person name="Oren A."/>
            <person name="Chaudhuri R.R."/>
            <person name="La Ragione R."/>
            <person name="Hildebrand F."/>
            <person name="Pallen M.J."/>
        </authorList>
    </citation>
    <scope>NUCLEOTIDE SEQUENCE</scope>
    <source>
        <strain evidence="1">CHK195-6426</strain>
    </source>
</reference>
<organism evidence="1 2">
    <name type="scientific">Candidatus Acetatifactor stercoripullorum</name>
    <dbReference type="NCBI Taxonomy" id="2838414"/>
    <lineage>
        <taxon>Bacteria</taxon>
        <taxon>Bacillati</taxon>
        <taxon>Bacillota</taxon>
        <taxon>Clostridia</taxon>
        <taxon>Lachnospirales</taxon>
        <taxon>Lachnospiraceae</taxon>
        <taxon>Acetatifactor</taxon>
    </lineage>
</organism>
<evidence type="ECO:0000313" key="1">
    <source>
        <dbReference type="EMBL" id="HIW81565.1"/>
    </source>
</evidence>
<accession>A0A9D1R5X1</accession>
<reference evidence="1" key="2">
    <citation type="submission" date="2021-04" db="EMBL/GenBank/DDBJ databases">
        <authorList>
            <person name="Gilroy R."/>
        </authorList>
    </citation>
    <scope>NUCLEOTIDE SEQUENCE</scope>
    <source>
        <strain evidence="1">CHK195-6426</strain>
    </source>
</reference>
<dbReference type="AlphaFoldDB" id="A0A9D1R5X1"/>
<dbReference type="EMBL" id="DXGH01000045">
    <property type="protein sequence ID" value="HIW81565.1"/>
    <property type="molecule type" value="Genomic_DNA"/>
</dbReference>
<gene>
    <name evidence="1" type="ORF">H9742_08615</name>
</gene>